<dbReference type="PANTHER" id="PTHR31118:SF32">
    <property type="entry name" value="KYNURENINE FORMAMIDASE"/>
    <property type="match status" value="1"/>
</dbReference>
<evidence type="ECO:0000313" key="1">
    <source>
        <dbReference type="EMBL" id="GAA4496442.1"/>
    </source>
</evidence>
<dbReference type="Gene3D" id="3.50.30.50">
    <property type="entry name" value="Putative cyclase"/>
    <property type="match status" value="1"/>
</dbReference>
<evidence type="ECO:0000313" key="2">
    <source>
        <dbReference type="Proteomes" id="UP001501243"/>
    </source>
</evidence>
<dbReference type="Pfam" id="PF04199">
    <property type="entry name" value="Cyclase"/>
    <property type="match status" value="1"/>
</dbReference>
<comment type="caution">
    <text evidence="1">The sequence shown here is derived from an EMBL/GenBank/DDBJ whole genome shotgun (WGS) entry which is preliminary data.</text>
</comment>
<keyword evidence="2" id="KW-1185">Reference proteome</keyword>
<accession>A0ABP8Q299</accession>
<sequence>MANAKTKNPKLMPVPAPWLDATTPIRNQMVHWPDNLGVTVGRTLSQDRGDAANVTELHLSAHTGTHVDAPLHFTTGAGDTTTLDLGRLMGPARVVAIHDPKSISLAEVQGIDIKPGARLLFKTRISNSEWSTEPFKPDFVALDGDAARYLRDLGVVCVGVDYLSVGKADAHHALLDAGICVIEGLALQHIEPGDYELLCLPLSIVGSDGAPARVLLRPL</sequence>
<organism evidence="1 2">
    <name type="scientific">Hymenobacter ginsengisoli</name>
    <dbReference type="NCBI Taxonomy" id="1051626"/>
    <lineage>
        <taxon>Bacteria</taxon>
        <taxon>Pseudomonadati</taxon>
        <taxon>Bacteroidota</taxon>
        <taxon>Cytophagia</taxon>
        <taxon>Cytophagales</taxon>
        <taxon>Hymenobacteraceae</taxon>
        <taxon>Hymenobacter</taxon>
    </lineage>
</organism>
<proteinExistence type="predicted"/>
<name>A0ABP8Q299_9BACT</name>
<dbReference type="Proteomes" id="UP001501243">
    <property type="component" value="Unassembled WGS sequence"/>
</dbReference>
<dbReference type="InterPro" id="IPR007325">
    <property type="entry name" value="KFase/CYL"/>
</dbReference>
<dbReference type="InterPro" id="IPR037175">
    <property type="entry name" value="KFase_sf"/>
</dbReference>
<gene>
    <name evidence="1" type="ORF">GCM10023172_09730</name>
</gene>
<protein>
    <submittedName>
        <fullName evidence="1">Cyclase family protein</fullName>
    </submittedName>
</protein>
<reference evidence="2" key="1">
    <citation type="journal article" date="2019" name="Int. J. Syst. Evol. Microbiol.">
        <title>The Global Catalogue of Microorganisms (GCM) 10K type strain sequencing project: providing services to taxonomists for standard genome sequencing and annotation.</title>
        <authorList>
            <consortium name="The Broad Institute Genomics Platform"/>
            <consortium name="The Broad Institute Genome Sequencing Center for Infectious Disease"/>
            <person name="Wu L."/>
            <person name="Ma J."/>
        </authorList>
    </citation>
    <scope>NUCLEOTIDE SEQUENCE [LARGE SCALE GENOMIC DNA]</scope>
    <source>
        <strain evidence="2">JCM 17841</strain>
    </source>
</reference>
<dbReference type="EMBL" id="BAABGQ010000005">
    <property type="protein sequence ID" value="GAA4496442.1"/>
    <property type="molecule type" value="Genomic_DNA"/>
</dbReference>
<dbReference type="SUPFAM" id="SSF102198">
    <property type="entry name" value="Putative cyclase"/>
    <property type="match status" value="1"/>
</dbReference>
<dbReference type="PANTHER" id="PTHR31118">
    <property type="entry name" value="CYCLASE-LIKE PROTEIN 2"/>
    <property type="match status" value="1"/>
</dbReference>